<comment type="caution">
    <text evidence="1">The sequence shown here is derived from an EMBL/GenBank/DDBJ whole genome shotgun (WGS) entry which is preliminary data.</text>
</comment>
<name>X1M5M3_9ZZZZ</name>
<dbReference type="AlphaFoldDB" id="X1M5M3"/>
<gene>
    <name evidence="1" type="ORF">S03H2_71396</name>
</gene>
<dbReference type="EMBL" id="BARU01047765">
    <property type="protein sequence ID" value="GAI01669.1"/>
    <property type="molecule type" value="Genomic_DNA"/>
</dbReference>
<sequence length="40" mass="4554">MHVLLPLSLYRETGAENEDNEGVLEVIRGLKNCELIIMLK</sequence>
<accession>X1M5M3</accession>
<organism evidence="1">
    <name type="scientific">marine sediment metagenome</name>
    <dbReference type="NCBI Taxonomy" id="412755"/>
    <lineage>
        <taxon>unclassified sequences</taxon>
        <taxon>metagenomes</taxon>
        <taxon>ecological metagenomes</taxon>
    </lineage>
</organism>
<feature type="non-terminal residue" evidence="1">
    <location>
        <position position="40"/>
    </location>
</feature>
<protein>
    <submittedName>
        <fullName evidence="1">Uncharacterized protein</fullName>
    </submittedName>
</protein>
<reference evidence="1" key="1">
    <citation type="journal article" date="2014" name="Front. Microbiol.">
        <title>High frequency of phylogenetically diverse reductive dehalogenase-homologous genes in deep subseafloor sedimentary metagenomes.</title>
        <authorList>
            <person name="Kawai M."/>
            <person name="Futagami T."/>
            <person name="Toyoda A."/>
            <person name="Takaki Y."/>
            <person name="Nishi S."/>
            <person name="Hori S."/>
            <person name="Arai W."/>
            <person name="Tsubouchi T."/>
            <person name="Morono Y."/>
            <person name="Uchiyama I."/>
            <person name="Ito T."/>
            <person name="Fujiyama A."/>
            <person name="Inagaki F."/>
            <person name="Takami H."/>
        </authorList>
    </citation>
    <scope>NUCLEOTIDE SEQUENCE</scope>
    <source>
        <strain evidence="1">Expedition CK06-06</strain>
    </source>
</reference>
<evidence type="ECO:0000313" key="1">
    <source>
        <dbReference type="EMBL" id="GAI01669.1"/>
    </source>
</evidence>
<proteinExistence type="predicted"/>